<comment type="catalytic activity">
    <reaction evidence="14 15">
        <text>coproporphyrinogen III + 2 S-adenosyl-L-methionine = protoporphyrinogen IX + 2 5'-deoxyadenosine + 2 L-methionine + 2 CO2</text>
        <dbReference type="Rhea" id="RHEA:15425"/>
        <dbReference type="ChEBI" id="CHEBI:16526"/>
        <dbReference type="ChEBI" id="CHEBI:17319"/>
        <dbReference type="ChEBI" id="CHEBI:57307"/>
        <dbReference type="ChEBI" id="CHEBI:57309"/>
        <dbReference type="ChEBI" id="CHEBI:57844"/>
        <dbReference type="ChEBI" id="CHEBI:59789"/>
        <dbReference type="EC" id="1.3.98.3"/>
    </reaction>
</comment>
<comment type="similarity">
    <text evidence="3 15">Belongs to the anaerobic coproporphyrinogen-III oxidase family.</text>
</comment>
<evidence type="ECO:0000256" key="11">
    <source>
        <dbReference type="ARBA" id="ARBA00023014"/>
    </source>
</evidence>
<dbReference type="GO" id="GO:0051989">
    <property type="term" value="F:coproporphyrinogen dehydrogenase activity"/>
    <property type="evidence" value="ECO:0007669"/>
    <property type="project" value="UniProtKB-EC"/>
</dbReference>
<evidence type="ECO:0000256" key="17">
    <source>
        <dbReference type="PIRSR" id="PIRSR000167-2"/>
    </source>
</evidence>
<reference evidence="19 20" key="1">
    <citation type="submission" date="2016-12" db="EMBL/GenBank/DDBJ databases">
        <title>Diversity of luminous bacteria.</title>
        <authorList>
            <person name="Yoshizawa S."/>
            <person name="Kogure K."/>
        </authorList>
    </citation>
    <scope>NUCLEOTIDE SEQUENCE [LARGE SCALE GENOMIC DNA]</scope>
    <source>
        <strain evidence="19 20">SA4-48</strain>
    </source>
</reference>
<feature type="binding site" evidence="17">
    <location>
        <position position="68"/>
    </location>
    <ligand>
        <name>[4Fe-4S] cluster</name>
        <dbReference type="ChEBI" id="CHEBI:49883"/>
        <note>4Fe-4S-S-AdoMet</note>
    </ligand>
</feature>
<accession>A0A2S7USB0</accession>
<keyword evidence="12 15" id="KW-0627">Porphyrin biosynthesis</keyword>
<evidence type="ECO:0000256" key="4">
    <source>
        <dbReference type="ARBA" id="ARBA00011245"/>
    </source>
</evidence>
<evidence type="ECO:0000256" key="10">
    <source>
        <dbReference type="ARBA" id="ARBA00023004"/>
    </source>
</evidence>
<evidence type="ECO:0000256" key="7">
    <source>
        <dbReference type="ARBA" id="ARBA00022691"/>
    </source>
</evidence>
<organism evidence="19 20">
    <name type="scientific">Psychrosphaera saromensis</name>
    <dbReference type="NCBI Taxonomy" id="716813"/>
    <lineage>
        <taxon>Bacteria</taxon>
        <taxon>Pseudomonadati</taxon>
        <taxon>Pseudomonadota</taxon>
        <taxon>Gammaproteobacteria</taxon>
        <taxon>Alteromonadales</taxon>
        <taxon>Pseudoalteromonadaceae</taxon>
        <taxon>Psychrosphaera</taxon>
    </lineage>
</organism>
<feature type="binding site" evidence="16">
    <location>
        <position position="55"/>
    </location>
    <ligand>
        <name>S-adenosyl-L-methionine</name>
        <dbReference type="ChEBI" id="CHEBI:59789"/>
        <label>1</label>
    </ligand>
</feature>
<dbReference type="GO" id="GO:0051539">
    <property type="term" value="F:4 iron, 4 sulfur cluster binding"/>
    <property type="evidence" value="ECO:0007669"/>
    <property type="project" value="UniProtKB-KW"/>
</dbReference>
<feature type="binding site" evidence="16">
    <location>
        <position position="183"/>
    </location>
    <ligand>
        <name>S-adenosyl-L-methionine</name>
        <dbReference type="ChEBI" id="CHEBI:59789"/>
        <label>2</label>
    </ligand>
</feature>
<comment type="function">
    <text evidence="13">Involved in the heme biosynthesis. Catalyzes the anaerobic oxidative decarboxylation of propionate groups of rings A and B of coproporphyrinogen III to yield the vinyl groups in protoporphyrinogen IX.</text>
</comment>
<dbReference type="GO" id="GO:0006782">
    <property type="term" value="P:protoporphyrinogen IX biosynthetic process"/>
    <property type="evidence" value="ECO:0007669"/>
    <property type="project" value="UniProtKB-UniPathway"/>
</dbReference>
<dbReference type="Pfam" id="PF06969">
    <property type="entry name" value="HemN_C"/>
    <property type="match status" value="1"/>
</dbReference>
<dbReference type="OrthoDB" id="9808022at2"/>
<comment type="cofactor">
    <cofactor evidence="15 17">
        <name>[4Fe-4S] cluster</name>
        <dbReference type="ChEBI" id="CHEBI:49883"/>
    </cofactor>
    <text evidence="15 17">Binds 1 [4Fe-4S] cluster. The cluster is coordinated with 3 cysteines and an exchangeable S-adenosyl-L-methionine.</text>
</comment>
<evidence type="ECO:0000256" key="15">
    <source>
        <dbReference type="PIRNR" id="PIRNR000167"/>
    </source>
</evidence>
<dbReference type="GO" id="GO:0046872">
    <property type="term" value="F:metal ion binding"/>
    <property type="evidence" value="ECO:0007669"/>
    <property type="project" value="UniProtKB-KW"/>
</dbReference>
<dbReference type="InterPro" id="IPR006638">
    <property type="entry name" value="Elp3/MiaA/NifB-like_rSAM"/>
</dbReference>
<keyword evidence="11 15" id="KW-0411">Iron-sulfur</keyword>
<dbReference type="UniPathway" id="UPA00251">
    <property type="reaction ID" value="UER00323"/>
</dbReference>
<dbReference type="EC" id="1.3.98.3" evidence="15"/>
<protein>
    <recommendedName>
        <fullName evidence="15">Coproporphyrinogen-III oxidase</fullName>
        <ecNumber evidence="15">1.3.98.3</ecNumber>
    </recommendedName>
</protein>
<evidence type="ECO:0000256" key="2">
    <source>
        <dbReference type="ARBA" id="ARBA00004785"/>
    </source>
</evidence>
<dbReference type="FunFam" id="1.10.10.920:FF:000001">
    <property type="entry name" value="Coproporphyrinogen-III oxidase"/>
    <property type="match status" value="1"/>
</dbReference>
<dbReference type="GO" id="GO:0004109">
    <property type="term" value="F:coproporphyrinogen oxidase activity"/>
    <property type="evidence" value="ECO:0007669"/>
    <property type="project" value="InterPro"/>
</dbReference>
<feature type="binding site" evidence="16">
    <location>
        <position position="208"/>
    </location>
    <ligand>
        <name>S-adenosyl-L-methionine</name>
        <dbReference type="ChEBI" id="CHEBI:59789"/>
        <label>2</label>
    </ligand>
</feature>
<comment type="subunit">
    <text evidence="4">Monomer.</text>
</comment>
<dbReference type="InterPro" id="IPR013785">
    <property type="entry name" value="Aldolase_TIM"/>
</dbReference>
<dbReference type="InterPro" id="IPR007197">
    <property type="entry name" value="rSAM"/>
</dbReference>
<feature type="binding site" evidence="16">
    <location>
        <position position="171"/>
    </location>
    <ligand>
        <name>S-adenosyl-L-methionine</name>
        <dbReference type="ChEBI" id="CHEBI:59789"/>
        <label>2</label>
    </ligand>
</feature>
<dbReference type="SFLD" id="SFLDS00029">
    <property type="entry name" value="Radical_SAM"/>
    <property type="match status" value="1"/>
</dbReference>
<dbReference type="Gene3D" id="3.20.20.70">
    <property type="entry name" value="Aldolase class I"/>
    <property type="match status" value="1"/>
</dbReference>
<sequence length="456" mass="52259">MAEIVDLTSELLSKYNINGPRYTSYPTALEFSEQFGNDEFELAVNESDSNSLSLYIHIPFCHSLCYYCGCNKIVTRHKHKADLYLDYLITEIAARAPLFKTHKIQQIHFGGGTPSFLSELQFDRIIGAVKQHFTFQQDVEMSIEIDPREIELDLLDHLKQLGFNRLSFGFQDANLKVQEAINRVQDTDFLAQLMQRARELDFNSINLDVIYGLPHQSAELFDNTLATVIELNPDRISLFSYAHMPSRFAAQRKIKDEWLPSGSDKLALMLRAIETLRAKDYIAIGMDHFAKPNDELAMAQQQGHLHRNFQGYTTQGDCDLLGLGVSSISAVGRSFSQNFKSLNDYYQAIDANSHAIEKGLQLTQDDVIRAEVIKQLMCNFKLNKASINNKFNIDFDEYFAYEISNLTIFVKDNLIDITDDVIRVKPVAKLLIRNICMTFDVYLQKQLNKQRFSRVI</sequence>
<dbReference type="GO" id="GO:0005737">
    <property type="term" value="C:cytoplasm"/>
    <property type="evidence" value="ECO:0007669"/>
    <property type="project" value="UniProtKB-SubCell"/>
</dbReference>
<evidence type="ECO:0000256" key="5">
    <source>
        <dbReference type="ARBA" id="ARBA00022485"/>
    </source>
</evidence>
<comment type="caution">
    <text evidence="19">The sequence shown here is derived from an EMBL/GenBank/DDBJ whole genome shotgun (WGS) entry which is preliminary data.</text>
</comment>
<dbReference type="Pfam" id="PF04055">
    <property type="entry name" value="Radical_SAM"/>
    <property type="match status" value="1"/>
</dbReference>
<dbReference type="InterPro" id="IPR034505">
    <property type="entry name" value="Coproporphyrinogen-III_oxidase"/>
</dbReference>
<gene>
    <name evidence="19" type="ORF">BTO11_02525</name>
</gene>
<dbReference type="Gene3D" id="1.10.10.920">
    <property type="match status" value="1"/>
</dbReference>
<comment type="subcellular location">
    <subcellularLocation>
        <location evidence="1 15">Cytoplasm</location>
    </subcellularLocation>
</comment>
<dbReference type="Proteomes" id="UP000239007">
    <property type="component" value="Unassembled WGS sequence"/>
</dbReference>
<keyword evidence="9 15" id="KW-0560">Oxidoreductase</keyword>
<evidence type="ECO:0000256" key="16">
    <source>
        <dbReference type="PIRSR" id="PIRSR000167-1"/>
    </source>
</evidence>
<dbReference type="FunFam" id="3.80.30.20:FF:000012">
    <property type="entry name" value="Coproporphyrinogen-III oxidase"/>
    <property type="match status" value="1"/>
</dbReference>
<feature type="binding site" evidence="16">
    <location>
        <begin position="112"/>
        <end position="113"/>
    </location>
    <ligand>
        <name>S-adenosyl-L-methionine</name>
        <dbReference type="ChEBI" id="CHEBI:59789"/>
        <label>2</label>
    </ligand>
</feature>
<feature type="binding site" evidence="16">
    <location>
        <position position="242"/>
    </location>
    <ligand>
        <name>S-adenosyl-L-methionine</name>
        <dbReference type="ChEBI" id="CHEBI:59789"/>
        <label>2</label>
    </ligand>
</feature>
<dbReference type="InterPro" id="IPR004558">
    <property type="entry name" value="Coprogen_oxidase_HemN"/>
</dbReference>
<dbReference type="NCBIfam" id="TIGR00538">
    <property type="entry name" value="hemN"/>
    <property type="match status" value="1"/>
</dbReference>
<feature type="binding site" evidence="16">
    <location>
        <begin position="67"/>
        <end position="69"/>
    </location>
    <ligand>
        <name>S-adenosyl-L-methionine</name>
        <dbReference type="ChEBI" id="CHEBI:59789"/>
        <label>2</label>
    </ligand>
</feature>
<dbReference type="SUPFAM" id="SSF102114">
    <property type="entry name" value="Radical SAM enzymes"/>
    <property type="match status" value="1"/>
</dbReference>
<feature type="binding site" evidence="16">
    <location>
        <position position="144"/>
    </location>
    <ligand>
        <name>S-adenosyl-L-methionine</name>
        <dbReference type="ChEBI" id="CHEBI:59789"/>
        <label>1</label>
    </ligand>
</feature>
<evidence type="ECO:0000259" key="18">
    <source>
        <dbReference type="PROSITE" id="PS51918"/>
    </source>
</evidence>
<keyword evidence="20" id="KW-1185">Reference proteome</keyword>
<dbReference type="PIRSF" id="PIRSF000167">
    <property type="entry name" value="HemN"/>
    <property type="match status" value="1"/>
</dbReference>
<evidence type="ECO:0000256" key="9">
    <source>
        <dbReference type="ARBA" id="ARBA00023002"/>
    </source>
</evidence>
<dbReference type="SMART" id="SM00729">
    <property type="entry name" value="Elp3"/>
    <property type="match status" value="1"/>
</dbReference>
<feature type="binding site" evidence="16">
    <location>
        <position position="111"/>
    </location>
    <ligand>
        <name>S-adenosyl-L-methionine</name>
        <dbReference type="ChEBI" id="CHEBI:59789"/>
        <label>1</label>
    </ligand>
</feature>
<proteinExistence type="inferred from homology"/>
<dbReference type="RefSeq" id="WP_105051099.1">
    <property type="nucleotide sequence ID" value="NZ_BMYG01000004.1"/>
</dbReference>
<dbReference type="SFLD" id="SFLDF00277">
    <property type="entry name" value="oxygen-independent_coproporphy"/>
    <property type="match status" value="1"/>
</dbReference>
<evidence type="ECO:0000256" key="6">
    <source>
        <dbReference type="ARBA" id="ARBA00022490"/>
    </source>
</evidence>
<dbReference type="AlphaFoldDB" id="A0A2S7USB0"/>
<feature type="domain" description="Radical SAM core" evidence="18">
    <location>
        <begin position="46"/>
        <end position="287"/>
    </location>
</feature>
<name>A0A2S7USB0_9GAMM</name>
<feature type="binding site" evidence="17">
    <location>
        <position position="65"/>
    </location>
    <ligand>
        <name>[4Fe-4S] cluster</name>
        <dbReference type="ChEBI" id="CHEBI:49883"/>
        <note>4Fe-4S-S-AdoMet</note>
    </ligand>
</feature>
<dbReference type="PANTHER" id="PTHR13932:SF6">
    <property type="entry name" value="OXYGEN-INDEPENDENT COPROPORPHYRINOGEN III OXIDASE"/>
    <property type="match status" value="1"/>
</dbReference>
<evidence type="ECO:0000256" key="14">
    <source>
        <dbReference type="ARBA" id="ARBA00048321"/>
    </source>
</evidence>
<keyword evidence="7 15" id="KW-0949">S-adenosyl-L-methionine</keyword>
<dbReference type="CDD" id="cd01335">
    <property type="entry name" value="Radical_SAM"/>
    <property type="match status" value="1"/>
</dbReference>
<dbReference type="SFLD" id="SFLDG01065">
    <property type="entry name" value="anaerobic_coproporphyrinogen-I"/>
    <property type="match status" value="1"/>
</dbReference>
<evidence type="ECO:0000256" key="13">
    <source>
        <dbReference type="ARBA" id="ARBA00024295"/>
    </source>
</evidence>
<evidence type="ECO:0000256" key="3">
    <source>
        <dbReference type="ARBA" id="ARBA00005493"/>
    </source>
</evidence>
<keyword evidence="5 15" id="KW-0004">4Fe-4S</keyword>
<feature type="binding site" evidence="17">
    <location>
        <position position="61"/>
    </location>
    <ligand>
        <name>[4Fe-4S] cluster</name>
        <dbReference type="ChEBI" id="CHEBI:49883"/>
        <note>4Fe-4S-S-AdoMet</note>
    </ligand>
</feature>
<dbReference type="PANTHER" id="PTHR13932">
    <property type="entry name" value="COPROPORPHYRINIGEN III OXIDASE"/>
    <property type="match status" value="1"/>
</dbReference>
<evidence type="ECO:0000313" key="20">
    <source>
        <dbReference type="Proteomes" id="UP000239007"/>
    </source>
</evidence>
<evidence type="ECO:0000256" key="8">
    <source>
        <dbReference type="ARBA" id="ARBA00022723"/>
    </source>
</evidence>
<keyword evidence="8 15" id="KW-0479">Metal-binding</keyword>
<evidence type="ECO:0000313" key="19">
    <source>
        <dbReference type="EMBL" id="PQJ52635.1"/>
    </source>
</evidence>
<keyword evidence="10 15" id="KW-0408">Iron</keyword>
<comment type="pathway">
    <text evidence="2 15">Porphyrin-containing compound metabolism; protoporphyrin-IX biosynthesis; protoporphyrinogen-IX from coproporphyrinogen-III (AdoMet route): step 1/1.</text>
</comment>
<feature type="binding site" evidence="16">
    <location>
        <position position="328"/>
    </location>
    <ligand>
        <name>S-adenosyl-L-methionine</name>
        <dbReference type="ChEBI" id="CHEBI:59789"/>
        <label>1</label>
    </ligand>
</feature>
<dbReference type="PROSITE" id="PS51918">
    <property type="entry name" value="RADICAL_SAM"/>
    <property type="match status" value="1"/>
</dbReference>
<dbReference type="InterPro" id="IPR010723">
    <property type="entry name" value="HemN_C"/>
</dbReference>
<dbReference type="InterPro" id="IPR058240">
    <property type="entry name" value="rSAM_sf"/>
</dbReference>
<keyword evidence="6 15" id="KW-0963">Cytoplasm</keyword>
<evidence type="ECO:0000256" key="1">
    <source>
        <dbReference type="ARBA" id="ARBA00004496"/>
    </source>
</evidence>
<evidence type="ECO:0000256" key="12">
    <source>
        <dbReference type="ARBA" id="ARBA00023244"/>
    </source>
</evidence>
<dbReference type="EMBL" id="MSCH01000003">
    <property type="protein sequence ID" value="PQJ52635.1"/>
    <property type="molecule type" value="Genomic_DNA"/>
</dbReference>